<dbReference type="VEuPathDB" id="MicrosporidiaDB:DI09_83p110"/>
<evidence type="ECO:0000256" key="7">
    <source>
        <dbReference type="PROSITE-ProRule" id="PRU01094"/>
    </source>
</evidence>
<dbReference type="PROSITE" id="PS51758">
    <property type="entry name" value="LETM1_RBD"/>
    <property type="match status" value="1"/>
</dbReference>
<dbReference type="HOGENOM" id="CLU_008958_0_0_1"/>
<keyword evidence="6 8" id="KW-0472">Membrane</keyword>
<dbReference type="GeneID" id="25260935"/>
<keyword evidence="3" id="KW-0999">Mitochondrion inner membrane</keyword>
<evidence type="ECO:0000256" key="4">
    <source>
        <dbReference type="ARBA" id="ARBA00022989"/>
    </source>
</evidence>
<dbReference type="PANTHER" id="PTHR14009">
    <property type="entry name" value="LEUCINE ZIPPER-EF-HAND CONTAINING TRANSMEMBRANE PROTEIN"/>
    <property type="match status" value="1"/>
</dbReference>
<dbReference type="OrthoDB" id="275278at2759"/>
<evidence type="ECO:0000313" key="10">
    <source>
        <dbReference type="EMBL" id="KGG50178.1"/>
    </source>
</evidence>
<comment type="caution">
    <text evidence="10">The sequence shown here is derived from an EMBL/GenBank/DDBJ whole genome shotgun (WGS) entry which is preliminary data.</text>
</comment>
<evidence type="ECO:0000256" key="8">
    <source>
        <dbReference type="SAM" id="Phobius"/>
    </source>
</evidence>
<dbReference type="GO" id="GO:0030003">
    <property type="term" value="P:intracellular monoatomic cation homeostasis"/>
    <property type="evidence" value="ECO:0007669"/>
    <property type="project" value="TreeGrafter"/>
</dbReference>
<evidence type="ECO:0000256" key="2">
    <source>
        <dbReference type="ARBA" id="ARBA00022692"/>
    </source>
</evidence>
<keyword evidence="5 7" id="KW-0496">Mitochondrion</keyword>
<reference evidence="10 11" key="1">
    <citation type="submission" date="2014-04" db="EMBL/GenBank/DDBJ databases">
        <title>A new species of microsporidia sheds light on the evolution of extreme parasitism.</title>
        <authorList>
            <person name="Haag K.L."/>
            <person name="James T.Y."/>
            <person name="Larsson R."/>
            <person name="Schaer T.M."/>
            <person name="Refardt D."/>
            <person name="Pombert J.-F."/>
            <person name="Ebert D."/>
        </authorList>
    </citation>
    <scope>NUCLEOTIDE SEQUENCE [LARGE SCALE GENOMIC DNA]</scope>
    <source>
        <strain evidence="10 11">UGP3</strain>
        <tissue evidence="10">Spores</tissue>
    </source>
</reference>
<dbReference type="InterPro" id="IPR033122">
    <property type="entry name" value="LETM1-like_RBD"/>
</dbReference>
<evidence type="ECO:0000256" key="3">
    <source>
        <dbReference type="ARBA" id="ARBA00022792"/>
    </source>
</evidence>
<dbReference type="Proteomes" id="UP000029725">
    <property type="component" value="Unassembled WGS sequence"/>
</dbReference>
<sequence length="359" mass="40611">MFSSSLGRWPAHLYRRPDMHFYNLNLYSSSRSTPPNSDPPAPTTPIKPSVWTRIKSEVEHYKQGSVKFGKETKSSFKLLFRVYKAGTIDSLTRRERIQLARTGADMLRLVPFSIFVIVPLLEFLLPFFIKVFPNMLPSTFENQEARKTRLETISRARKAAHDALHLVLLEVSTSDKQPNIPAKKLAEILQESNINASTQPLKERMAELTSLLKSNQISQYGFTPESISGQHLHAICSLLGLGPIRADKPRPLPLAKITNSKLVFLGTDALRRYQLRNHLKEVKKDDKLISAEGVDSLLPAELVHACHMRGIPTFNQDPSKTEEEHSNTLKADLQQWLDLTGHYGFPMILVILSNALLKK</sequence>
<gene>
    <name evidence="10" type="ORF">DI09_83p110</name>
</gene>
<feature type="transmembrane region" description="Helical" evidence="8">
    <location>
        <begin position="106"/>
        <end position="129"/>
    </location>
</feature>
<feature type="domain" description="Letm1 RBD" evidence="9">
    <location>
        <begin position="152"/>
        <end position="359"/>
    </location>
</feature>
<name>A0A098VM80_9MICR</name>
<accession>A0A098VM80</accession>
<evidence type="ECO:0000259" key="9">
    <source>
        <dbReference type="PROSITE" id="PS51758"/>
    </source>
</evidence>
<evidence type="ECO:0000256" key="1">
    <source>
        <dbReference type="ARBA" id="ARBA00004434"/>
    </source>
</evidence>
<dbReference type="RefSeq" id="XP_013236605.1">
    <property type="nucleotide sequence ID" value="XM_013381151.1"/>
</dbReference>
<dbReference type="EMBL" id="JMKJ01000594">
    <property type="protein sequence ID" value="KGG50178.1"/>
    <property type="molecule type" value="Genomic_DNA"/>
</dbReference>
<evidence type="ECO:0000313" key="11">
    <source>
        <dbReference type="Proteomes" id="UP000029725"/>
    </source>
</evidence>
<evidence type="ECO:0000256" key="6">
    <source>
        <dbReference type="ARBA" id="ARBA00023136"/>
    </source>
</evidence>
<organism evidence="10 11">
    <name type="scientific">Mitosporidium daphniae</name>
    <dbReference type="NCBI Taxonomy" id="1485682"/>
    <lineage>
        <taxon>Eukaryota</taxon>
        <taxon>Fungi</taxon>
        <taxon>Fungi incertae sedis</taxon>
        <taxon>Microsporidia</taxon>
        <taxon>Mitosporidium</taxon>
    </lineage>
</organism>
<dbReference type="InterPro" id="IPR044202">
    <property type="entry name" value="LETM1/MDM38-like"/>
</dbReference>
<dbReference type="Pfam" id="PF07766">
    <property type="entry name" value="LETM1_RBD"/>
    <property type="match status" value="1"/>
</dbReference>
<comment type="subcellular location">
    <subcellularLocation>
        <location evidence="1">Mitochondrion inner membrane</location>
        <topology evidence="1">Single-pass membrane protein</topology>
    </subcellularLocation>
</comment>
<keyword evidence="4 8" id="KW-1133">Transmembrane helix</keyword>
<proteinExistence type="predicted"/>
<protein>
    <recommendedName>
        <fullName evidence="9">Letm1 RBD domain-containing protein</fullName>
    </recommendedName>
</protein>
<dbReference type="GO" id="GO:0005743">
    <property type="term" value="C:mitochondrial inner membrane"/>
    <property type="evidence" value="ECO:0007669"/>
    <property type="project" value="UniProtKB-SubCell"/>
</dbReference>
<keyword evidence="11" id="KW-1185">Reference proteome</keyword>
<evidence type="ECO:0000256" key="5">
    <source>
        <dbReference type="ARBA" id="ARBA00023128"/>
    </source>
</evidence>
<dbReference type="GO" id="GO:0043022">
    <property type="term" value="F:ribosome binding"/>
    <property type="evidence" value="ECO:0007669"/>
    <property type="project" value="InterPro"/>
</dbReference>
<dbReference type="AlphaFoldDB" id="A0A098VM80"/>
<keyword evidence="2 8" id="KW-0812">Transmembrane</keyword>
<dbReference type="PANTHER" id="PTHR14009:SF1">
    <property type="entry name" value="MITOCHONDRIAL PROTON_CALCIUM EXCHANGER PROTEIN"/>
    <property type="match status" value="1"/>
</dbReference>